<gene>
    <name evidence="3" type="ORF">PLXY2_LOCUS686</name>
</gene>
<name>A0A8S4D4N9_PLUXY</name>
<accession>A0A8S4D4N9</accession>
<sequence length="125" mass="13061">MDKPWTAGAGRGAGEGPSWLSRRDWAPPAGWDAAGGAWSVAWGAAMGAGSVLLVAAVLLLWRRPKKCELPFLAPMDATRTSDTPGGGGGGCSPVEPRNKCCIDQRPRPRPAARPPKDADDAQRTS</sequence>
<evidence type="ECO:0000256" key="1">
    <source>
        <dbReference type="SAM" id="MobiDB-lite"/>
    </source>
</evidence>
<proteinExistence type="predicted"/>
<keyword evidence="2" id="KW-0472">Membrane</keyword>
<evidence type="ECO:0000313" key="3">
    <source>
        <dbReference type="EMBL" id="CAG9090416.1"/>
    </source>
</evidence>
<feature type="transmembrane region" description="Helical" evidence="2">
    <location>
        <begin position="40"/>
        <end position="61"/>
    </location>
</feature>
<feature type="region of interest" description="Disordered" evidence="1">
    <location>
        <begin position="71"/>
        <end position="125"/>
    </location>
</feature>
<dbReference type="Proteomes" id="UP000653454">
    <property type="component" value="Unassembled WGS sequence"/>
</dbReference>
<keyword evidence="2" id="KW-0812">Transmembrane</keyword>
<reference evidence="3" key="1">
    <citation type="submission" date="2020-11" db="EMBL/GenBank/DDBJ databases">
        <authorList>
            <person name="Whiteford S."/>
        </authorList>
    </citation>
    <scope>NUCLEOTIDE SEQUENCE</scope>
</reference>
<organism evidence="3 4">
    <name type="scientific">Plutella xylostella</name>
    <name type="common">Diamondback moth</name>
    <name type="synonym">Plutella maculipennis</name>
    <dbReference type="NCBI Taxonomy" id="51655"/>
    <lineage>
        <taxon>Eukaryota</taxon>
        <taxon>Metazoa</taxon>
        <taxon>Ecdysozoa</taxon>
        <taxon>Arthropoda</taxon>
        <taxon>Hexapoda</taxon>
        <taxon>Insecta</taxon>
        <taxon>Pterygota</taxon>
        <taxon>Neoptera</taxon>
        <taxon>Endopterygota</taxon>
        <taxon>Lepidoptera</taxon>
        <taxon>Glossata</taxon>
        <taxon>Ditrysia</taxon>
        <taxon>Yponomeutoidea</taxon>
        <taxon>Plutellidae</taxon>
        <taxon>Plutella</taxon>
    </lineage>
</organism>
<protein>
    <submittedName>
        <fullName evidence="3">(diamondback moth) hypothetical protein</fullName>
    </submittedName>
</protein>
<feature type="region of interest" description="Disordered" evidence="1">
    <location>
        <begin position="1"/>
        <end position="27"/>
    </location>
</feature>
<comment type="caution">
    <text evidence="3">The sequence shown here is derived from an EMBL/GenBank/DDBJ whole genome shotgun (WGS) entry which is preliminary data.</text>
</comment>
<evidence type="ECO:0000256" key="2">
    <source>
        <dbReference type="SAM" id="Phobius"/>
    </source>
</evidence>
<dbReference type="AlphaFoldDB" id="A0A8S4D4N9"/>
<feature type="compositionally biased region" description="Basic and acidic residues" evidence="1">
    <location>
        <begin position="114"/>
        <end position="125"/>
    </location>
</feature>
<keyword evidence="2" id="KW-1133">Transmembrane helix</keyword>
<dbReference type="EMBL" id="CAJHNJ030000002">
    <property type="protein sequence ID" value="CAG9090416.1"/>
    <property type="molecule type" value="Genomic_DNA"/>
</dbReference>
<evidence type="ECO:0000313" key="4">
    <source>
        <dbReference type="Proteomes" id="UP000653454"/>
    </source>
</evidence>
<keyword evidence="4" id="KW-1185">Reference proteome</keyword>
<feature type="compositionally biased region" description="Basic and acidic residues" evidence="1">
    <location>
        <begin position="96"/>
        <end position="106"/>
    </location>
</feature>